<dbReference type="EMBL" id="CP014587">
    <property type="protein sequence ID" value="ANZ77506.1"/>
    <property type="molecule type" value="Genomic_DNA"/>
</dbReference>
<dbReference type="FunFam" id="1.10.10.10:FF:000141">
    <property type="entry name" value="vacuolar protein-sorting-associated protein 25"/>
    <property type="match status" value="1"/>
</dbReference>
<dbReference type="Proteomes" id="UP000094565">
    <property type="component" value="Chromosome 4"/>
</dbReference>
<reference evidence="5 6" key="1">
    <citation type="submission" date="2016-02" db="EMBL/GenBank/DDBJ databases">
        <title>Comparative genomic and transcriptomic foundation for Pichia pastoris.</title>
        <authorList>
            <person name="Love K.R."/>
            <person name="Shah K.A."/>
            <person name="Whittaker C.A."/>
            <person name="Wu J."/>
            <person name="Bartlett M.C."/>
            <person name="Ma D."/>
            <person name="Leeson R.L."/>
            <person name="Priest M."/>
            <person name="Young S.K."/>
            <person name="Love J.C."/>
        </authorList>
    </citation>
    <scope>NUCLEOTIDE SEQUENCE [LARGE SCALE GENOMIC DNA]</scope>
    <source>
        <strain evidence="5 6">ATCC 28485</strain>
    </source>
</reference>
<dbReference type="Gene3D" id="1.10.10.10">
    <property type="entry name" value="Winged helix-like DNA-binding domain superfamily/Winged helix DNA-binding domain"/>
    <property type="match status" value="1"/>
</dbReference>
<gene>
    <name evidence="5" type="primary">VPS25</name>
    <name evidence="5" type="ORF">ATY40_BA7504522</name>
</gene>
<dbReference type="Gene3D" id="1.10.10.570">
    <property type="entry name" value="Winged helix' DNA-binding domain. Chain C. Domain 1"/>
    <property type="match status" value="1"/>
</dbReference>
<dbReference type="GO" id="GO:0016236">
    <property type="term" value="P:macroautophagy"/>
    <property type="evidence" value="ECO:0007669"/>
    <property type="project" value="UniProtKB-ARBA"/>
</dbReference>
<keyword evidence="6" id="KW-1185">Reference proteome</keyword>
<name>A0A1B2JHK1_PICPA</name>
<evidence type="ECO:0000256" key="3">
    <source>
        <dbReference type="ARBA" id="ARBA00022927"/>
    </source>
</evidence>
<dbReference type="PANTHER" id="PTHR13149:SF0">
    <property type="entry name" value="VACUOLAR PROTEIN-SORTING-ASSOCIATED PROTEIN 25"/>
    <property type="match status" value="1"/>
</dbReference>
<proteinExistence type="inferred from homology"/>
<organism evidence="5 6">
    <name type="scientific">Komagataella pastoris</name>
    <name type="common">Yeast</name>
    <name type="synonym">Pichia pastoris</name>
    <dbReference type="NCBI Taxonomy" id="4922"/>
    <lineage>
        <taxon>Eukaryota</taxon>
        <taxon>Fungi</taxon>
        <taxon>Dikarya</taxon>
        <taxon>Ascomycota</taxon>
        <taxon>Saccharomycotina</taxon>
        <taxon>Pichiomycetes</taxon>
        <taxon>Pichiales</taxon>
        <taxon>Pichiaceae</taxon>
        <taxon>Komagataella</taxon>
    </lineage>
</organism>
<evidence type="ECO:0000256" key="4">
    <source>
        <dbReference type="ARBA" id="ARBA00030094"/>
    </source>
</evidence>
<evidence type="ECO:0000256" key="1">
    <source>
        <dbReference type="ARBA" id="ARBA00009674"/>
    </source>
</evidence>
<evidence type="ECO:0000313" key="6">
    <source>
        <dbReference type="Proteomes" id="UP000094565"/>
    </source>
</evidence>
<evidence type="ECO:0000256" key="2">
    <source>
        <dbReference type="ARBA" id="ARBA00022448"/>
    </source>
</evidence>
<dbReference type="InterPro" id="IPR014041">
    <property type="entry name" value="ESCRT-II_cplx_Vps25-sub_N"/>
</dbReference>
<dbReference type="GO" id="GO:0005198">
    <property type="term" value="F:structural molecule activity"/>
    <property type="evidence" value="ECO:0007669"/>
    <property type="project" value="TreeGrafter"/>
</dbReference>
<dbReference type="GO" id="GO:0000814">
    <property type="term" value="C:ESCRT II complex"/>
    <property type="evidence" value="ECO:0007669"/>
    <property type="project" value="InterPro"/>
</dbReference>
<dbReference type="GO" id="GO:0043328">
    <property type="term" value="P:protein transport to vacuole involved in ubiquitin-dependent protein catabolic process via the multivesicular body sorting pathway"/>
    <property type="evidence" value="ECO:0007669"/>
    <property type="project" value="TreeGrafter"/>
</dbReference>
<dbReference type="SUPFAM" id="SSF46785">
    <property type="entry name" value="Winged helix' DNA-binding domain"/>
    <property type="match status" value="2"/>
</dbReference>
<dbReference type="OrthoDB" id="245150at2759"/>
<dbReference type="Pfam" id="PF05871">
    <property type="entry name" value="ESCRT-II"/>
    <property type="match status" value="1"/>
</dbReference>
<keyword evidence="3" id="KW-0653">Protein transport</keyword>
<comment type="similarity">
    <text evidence="1">Belongs to the VPS25 family.</text>
</comment>
<accession>A0A1B2JHK1</accession>
<dbReference type="GO" id="GO:0042803">
    <property type="term" value="F:protein homodimerization activity"/>
    <property type="evidence" value="ECO:0007669"/>
    <property type="project" value="TreeGrafter"/>
</dbReference>
<sequence>MSSFEFPSIYNFPPFFTKQPNNSVWKSQLQQWTTLVLDYCKHYRIWRLSTTGTPIVEDTTGVPTDSLFTNSKIDRHLKPEVCQEIIASLVDQGRAQWIDKTAQKSILVLWYSISEWSDLLLNWVDSTGQRGVVLTLYEIQHGNLTLSEEFHSIDETTLAQALELLEKKGKVLMMKENKNVVGVKFI</sequence>
<evidence type="ECO:0000313" key="5">
    <source>
        <dbReference type="EMBL" id="ANZ77506.1"/>
    </source>
</evidence>
<dbReference type="InterPro" id="IPR036390">
    <property type="entry name" value="WH_DNA-bd_sf"/>
</dbReference>
<protein>
    <recommendedName>
        <fullName evidence="4">ESCRT-II complex subunit VPS25</fullName>
    </recommendedName>
</protein>
<dbReference type="InterPro" id="IPR036388">
    <property type="entry name" value="WH-like_DNA-bd_sf"/>
</dbReference>
<dbReference type="PANTHER" id="PTHR13149">
    <property type="entry name" value="VACUOLAR PROTEIN SORTING-ASSOCIATED PROTEIN VPS25"/>
    <property type="match status" value="1"/>
</dbReference>
<dbReference type="InterPro" id="IPR008570">
    <property type="entry name" value="ESCRT-II_cplx_Vps25-sub"/>
</dbReference>
<keyword evidence="2" id="KW-0813">Transport</keyword>
<dbReference type="AlphaFoldDB" id="A0A1B2JHK1"/>